<evidence type="ECO:0000313" key="3">
    <source>
        <dbReference type="Proteomes" id="UP000240572"/>
    </source>
</evidence>
<accession>A0A2P8DAA8</accession>
<evidence type="ECO:0000256" key="1">
    <source>
        <dbReference type="SAM" id="SignalP"/>
    </source>
</evidence>
<dbReference type="AlphaFoldDB" id="A0A2P8DAA8"/>
<dbReference type="InterPro" id="IPR023614">
    <property type="entry name" value="Porin_dom_sf"/>
</dbReference>
<sequence length="427" mass="46312">MYKNILLGLSLLQFSFFAHAQDEGAAPKTKWQSGMTPAQQLIANTGEDLLTGGNAGHSQTVISGYGQASYTRDFQYKTSKVNLDRVVLFVGHQFNSKLAFFSELEIADARIEGGKPAGEVGMEQAYLKFSLNPRQYFVAGLFIPRIGILNENHLPTNFNGTERPLVEQLVIPSTWRELGIGFYGQMSTLPVAYSIAVVNGLDAGKFTHGTGIGDGKGGGQMASANNLAATASVRAFVGDFQIQLSGYAGGTIGLSPYVADSLNVESGMLAAPVYLGEANVQYSKGGFSAKILGTYVSYPKASDINRTYANNVPQSMYGTYAEVSYNLFESIKNEKFEDKQLVAFARYERLDLNAKIPANGIYDGTLKQSHFLLGLGYLPVPNVVIKADVRLTSTGPFNKSLLINPPPVMRDYPQQNTFLNIGIGYSF</sequence>
<keyword evidence="1" id="KW-0732">Signal</keyword>
<name>A0A2P8DAA8_9BACT</name>
<dbReference type="Proteomes" id="UP000240572">
    <property type="component" value="Unassembled WGS sequence"/>
</dbReference>
<keyword evidence="3" id="KW-1185">Reference proteome</keyword>
<dbReference type="EMBL" id="PYGD01000001">
    <property type="protein sequence ID" value="PSK94111.1"/>
    <property type="molecule type" value="Genomic_DNA"/>
</dbReference>
<proteinExistence type="predicted"/>
<organism evidence="2 3">
    <name type="scientific">Taibaiella chishuiensis</name>
    <dbReference type="NCBI Taxonomy" id="1434707"/>
    <lineage>
        <taxon>Bacteria</taxon>
        <taxon>Pseudomonadati</taxon>
        <taxon>Bacteroidota</taxon>
        <taxon>Chitinophagia</taxon>
        <taxon>Chitinophagales</taxon>
        <taxon>Chitinophagaceae</taxon>
        <taxon>Taibaiella</taxon>
    </lineage>
</organism>
<comment type="caution">
    <text evidence="2">The sequence shown here is derived from an EMBL/GenBank/DDBJ whole genome shotgun (WGS) entry which is preliminary data.</text>
</comment>
<protein>
    <recommendedName>
        <fullName evidence="4">Phosphate-selective porin O/P</fullName>
    </recommendedName>
</protein>
<dbReference type="Gene3D" id="2.40.160.10">
    <property type="entry name" value="Porin"/>
    <property type="match status" value="1"/>
</dbReference>
<evidence type="ECO:0008006" key="4">
    <source>
        <dbReference type="Google" id="ProtNLM"/>
    </source>
</evidence>
<feature type="signal peptide" evidence="1">
    <location>
        <begin position="1"/>
        <end position="20"/>
    </location>
</feature>
<gene>
    <name evidence="2" type="ORF">B0I18_101262</name>
</gene>
<feature type="chain" id="PRO_5015110533" description="Phosphate-selective porin O/P" evidence="1">
    <location>
        <begin position="21"/>
        <end position="427"/>
    </location>
</feature>
<dbReference type="RefSeq" id="WP_106520842.1">
    <property type="nucleotide sequence ID" value="NZ_PYGD01000001.1"/>
</dbReference>
<dbReference type="OrthoDB" id="9768080at2"/>
<evidence type="ECO:0000313" key="2">
    <source>
        <dbReference type="EMBL" id="PSK94111.1"/>
    </source>
</evidence>
<dbReference type="SUPFAM" id="SSF56935">
    <property type="entry name" value="Porins"/>
    <property type="match status" value="1"/>
</dbReference>
<reference evidence="2 3" key="1">
    <citation type="submission" date="2018-03" db="EMBL/GenBank/DDBJ databases">
        <title>Genomic Encyclopedia of Type Strains, Phase III (KMG-III): the genomes of soil and plant-associated and newly described type strains.</title>
        <authorList>
            <person name="Whitman W."/>
        </authorList>
    </citation>
    <scope>NUCLEOTIDE SEQUENCE [LARGE SCALE GENOMIC DNA]</scope>
    <source>
        <strain evidence="2 3">CGMCC 1.12700</strain>
    </source>
</reference>